<feature type="transmembrane region" description="Helical" evidence="11">
    <location>
        <begin position="837"/>
        <end position="858"/>
    </location>
</feature>
<keyword evidence="4 11" id="KW-0812">Transmembrane</keyword>
<feature type="region of interest" description="Disordered" evidence="10">
    <location>
        <begin position="536"/>
        <end position="556"/>
    </location>
</feature>
<evidence type="ECO:0000256" key="5">
    <source>
        <dbReference type="ARBA" id="ARBA00022729"/>
    </source>
</evidence>
<keyword evidence="8" id="KW-1015">Disulfide bond</keyword>
<dbReference type="InterPro" id="IPR000731">
    <property type="entry name" value="SSD"/>
</dbReference>
<feature type="region of interest" description="Disordered" evidence="10">
    <location>
        <begin position="66"/>
        <end position="123"/>
    </location>
</feature>
<dbReference type="Pfam" id="PF22314">
    <property type="entry name" value="NPC1_MLD"/>
    <property type="match status" value="1"/>
</dbReference>
<keyword evidence="14" id="KW-1185">Reference proteome</keyword>
<reference evidence="13 14" key="1">
    <citation type="submission" date="2019-04" db="EMBL/GenBank/DDBJ databases">
        <title>An improved genome assembly and genetic linkage map for asparagus bean, Vigna unguiculata ssp. sesquipedialis.</title>
        <authorList>
            <person name="Xia Q."/>
            <person name="Zhang R."/>
            <person name="Dong Y."/>
        </authorList>
    </citation>
    <scope>NUCLEOTIDE SEQUENCE [LARGE SCALE GENOMIC DNA]</scope>
    <source>
        <tissue evidence="13">Leaf</tissue>
    </source>
</reference>
<comment type="similarity">
    <text evidence="2">Belongs to the patched family.</text>
</comment>
<feature type="transmembrane region" description="Helical" evidence="11">
    <location>
        <begin position="495"/>
        <end position="514"/>
    </location>
</feature>
<evidence type="ECO:0000256" key="4">
    <source>
        <dbReference type="ARBA" id="ARBA00022692"/>
    </source>
</evidence>
<evidence type="ECO:0000256" key="6">
    <source>
        <dbReference type="ARBA" id="ARBA00022989"/>
    </source>
</evidence>
<dbReference type="InterPro" id="IPR032190">
    <property type="entry name" value="NPC1_N"/>
</dbReference>
<comment type="subcellular location">
    <subcellularLocation>
        <location evidence="1">Membrane</location>
        <topology evidence="1">Multi-pass membrane protein</topology>
    </subcellularLocation>
</comment>
<dbReference type="EMBL" id="CP039351">
    <property type="protein sequence ID" value="QCE01906.1"/>
    <property type="molecule type" value="Genomic_DNA"/>
</dbReference>
<feature type="domain" description="SSD" evidence="12">
    <location>
        <begin position="836"/>
        <end position="943"/>
    </location>
</feature>
<dbReference type="GO" id="GO:0032934">
    <property type="term" value="F:sterol binding"/>
    <property type="evidence" value="ECO:0007669"/>
    <property type="project" value="TreeGrafter"/>
</dbReference>
<dbReference type="PROSITE" id="PS50156">
    <property type="entry name" value="SSD"/>
    <property type="match status" value="1"/>
</dbReference>
<evidence type="ECO:0000256" key="11">
    <source>
        <dbReference type="SAM" id="Phobius"/>
    </source>
</evidence>
<protein>
    <submittedName>
        <fullName evidence="13">Niemann-Pick C1 protein</fullName>
    </submittedName>
</protein>
<dbReference type="SUPFAM" id="SSF82866">
    <property type="entry name" value="Multidrug efflux transporter AcrB transmembrane domain"/>
    <property type="match status" value="1"/>
</dbReference>
<keyword evidence="7 11" id="KW-0472">Membrane</keyword>
<evidence type="ECO:0000313" key="14">
    <source>
        <dbReference type="Proteomes" id="UP000501690"/>
    </source>
</evidence>
<accession>A0A4D6MK93</accession>
<evidence type="ECO:0000313" key="13">
    <source>
        <dbReference type="EMBL" id="QCE01906.1"/>
    </source>
</evidence>
<evidence type="ECO:0000256" key="8">
    <source>
        <dbReference type="ARBA" id="ARBA00023157"/>
    </source>
</evidence>
<evidence type="ECO:0000256" key="2">
    <source>
        <dbReference type="ARBA" id="ARBA00005585"/>
    </source>
</evidence>
<feature type="compositionally biased region" description="Polar residues" evidence="10">
    <location>
        <begin position="66"/>
        <end position="85"/>
    </location>
</feature>
<proteinExistence type="inferred from homology"/>
<dbReference type="Proteomes" id="UP000501690">
    <property type="component" value="Linkage Group LG7"/>
</dbReference>
<evidence type="ECO:0000259" key="12">
    <source>
        <dbReference type="PROSITE" id="PS50156"/>
    </source>
</evidence>
<gene>
    <name evidence="13" type="ORF">DEO72_LG7g3206</name>
</gene>
<keyword evidence="9" id="KW-0325">Glycoprotein</keyword>
<feature type="transmembrane region" description="Helical" evidence="11">
    <location>
        <begin position="942"/>
        <end position="963"/>
    </location>
</feature>
<dbReference type="InterPro" id="IPR053956">
    <property type="entry name" value="NPC1_MLD"/>
</dbReference>
<sequence length="1353" mass="148674">MVHYFCFCCTHTCPFHPIGSAKANFNYWTQKSEDQEAAPRSGLHRSKEPQNCSFGTVSMGNCWGSQPHSEVTPTTTGNLSTATPATSQTISGSYTTTTTTTTTTSGSGNSSVNSKFSVSSDDQPYPTGQILPTSNLRIFSFADLKAATRNFRADTVLGEGGFGKVFKGWLEEKGASKGGSGTVIAVKKLNSESLQGIEEWRVPFRGRGKKEDIKKRRHAGLVSRAQEFISLYFIDRFVDLNFDHAAITTAKHSEEYCAMYDICGQRSDGKALNCPYGSPSVKPDDLLSAKIQSLCPTITGNVCCTADQFDTLRVQVQQAVPILVGCPSCLRNFLNLFCELSCSPNQSLFINVTSILEVNGNMTVDGIDFYVTETFGEGLYESCKDVKFGTMNTRAIDFVGAGASNFEEWFEFLGQKVPPGFPGSPYSILFKTATFDPSPMKPMNASVYSCNDTSLGCSCGDCPSSSVCADPEPSPPSKDPCTIRIGSLKVRCVDFSLAILYIVLVFVLSGWALLQRRRGRGRPESSVEPLLNDRVDEGSSFSHLPKDGNHHAEEQQIDPQGQNVVQFSFVQGCLSSFYRTYGRWAAKKPTIVLCSSLAIVVLLCFGLLRFEVETRPEKLWVGPGSKAAEEKDFFDSHLAPFYRIEQLILATIPESKHDKPPSIITEENIELLFQIQEKVDGILANYSGSLVSLSDICLKPLGEDCATQSILQYFQMDPDNYDDYGGVEHAEYCFQHYTSTETCFSAFKAPLEPTVALGGFSGNNYSEASAFVITYPVNNAIMKVGDENGKAIAWEKAFIQLAKEELLPLVQTSNLTLSFSTESSIEEELKRESTADVVTILVSYIVMFAYISVTLGDTPHPSSFFLSSKVLLGLLGVLLVVLSVLGSVGFFSAIGVKSTLIIMEVIPFLVLAVGVDNMCIIVDAVKRQPSNLPVEEKISNALALAVLLDFLLQITAFVALVTLDFVRAKDNRIDCFPCIKLNRSSVEENEGNRQERDGLLTRYMKEVHAPFLGLRVVKILVIAIFVGFTLASIALSTRIEPGLEQQIALPRDSYLQGYFSNISEYLRVGPPLYFVVKDYNYSLESKHTNQLCSISHCDSNSLLNEISRASLVPKSSYIAKPAASWLDDFLVWMSPEAFSCCRKFTNGSYCPPDDQPPCCLPDEGPCGLGGVCNDCTTCFRHSDLVNDRPSTAQFTEKLPWFLDALPSADCAKGGHGAYTNSVDLNGYESGVIQASEFRTYHTPLNRQGDYVNAIQAARDFSARISASLKMDIFPYSVFYIFFEQYLEIWKLALINITIALGVLLPDVPGLGYHWLLARPCVSTSGIELVWSSVEIYSHLEDDGALCTSSEQSL</sequence>
<dbReference type="GO" id="GO:0016020">
    <property type="term" value="C:membrane"/>
    <property type="evidence" value="ECO:0007669"/>
    <property type="project" value="UniProtKB-SubCell"/>
</dbReference>
<dbReference type="InterPro" id="IPR011009">
    <property type="entry name" value="Kinase-like_dom_sf"/>
</dbReference>
<dbReference type="Gene3D" id="1.20.1640.10">
    <property type="entry name" value="Multidrug efflux transporter AcrB transmembrane domain"/>
    <property type="match status" value="1"/>
</dbReference>
<keyword evidence="6 11" id="KW-1133">Transmembrane helix</keyword>
<keyword evidence="5" id="KW-0732">Signal</keyword>
<evidence type="ECO:0000256" key="1">
    <source>
        <dbReference type="ARBA" id="ARBA00004141"/>
    </source>
</evidence>
<feature type="transmembrane region" description="Helical" evidence="11">
    <location>
        <begin position="900"/>
        <end position="922"/>
    </location>
</feature>
<evidence type="ECO:0000256" key="9">
    <source>
        <dbReference type="ARBA" id="ARBA00023180"/>
    </source>
</evidence>
<keyword evidence="3" id="KW-0813">Transport</keyword>
<dbReference type="PANTHER" id="PTHR45727">
    <property type="entry name" value="NPC INTRACELLULAR CHOLESTEROL TRANSPORTER 1"/>
    <property type="match status" value="1"/>
</dbReference>
<dbReference type="PANTHER" id="PTHR45727:SF8">
    <property type="entry name" value="PATCHED FAMILY PROTEIN"/>
    <property type="match status" value="1"/>
</dbReference>
<evidence type="ECO:0000256" key="10">
    <source>
        <dbReference type="SAM" id="MobiDB-lite"/>
    </source>
</evidence>
<dbReference type="InterPro" id="IPR053958">
    <property type="entry name" value="HMGCR/SNAP/NPC1-like_SSD"/>
</dbReference>
<evidence type="ECO:0000256" key="7">
    <source>
        <dbReference type="ARBA" id="ARBA00023136"/>
    </source>
</evidence>
<dbReference type="Pfam" id="PF12349">
    <property type="entry name" value="Sterol-sensing"/>
    <property type="match status" value="2"/>
</dbReference>
<dbReference type="Gene3D" id="3.30.200.20">
    <property type="entry name" value="Phosphorylase Kinase, domain 1"/>
    <property type="match status" value="1"/>
</dbReference>
<feature type="transmembrane region" description="Helical" evidence="11">
    <location>
        <begin position="1012"/>
        <end position="1035"/>
    </location>
</feature>
<evidence type="ECO:0000256" key="3">
    <source>
        <dbReference type="ARBA" id="ARBA00022448"/>
    </source>
</evidence>
<dbReference type="Pfam" id="PF16414">
    <property type="entry name" value="NPC1_N"/>
    <property type="match status" value="1"/>
</dbReference>
<feature type="compositionally biased region" description="Basic and acidic residues" evidence="10">
    <location>
        <begin position="544"/>
        <end position="554"/>
    </location>
</feature>
<organism evidence="13 14">
    <name type="scientific">Vigna unguiculata</name>
    <name type="common">Cowpea</name>
    <dbReference type="NCBI Taxonomy" id="3917"/>
    <lineage>
        <taxon>Eukaryota</taxon>
        <taxon>Viridiplantae</taxon>
        <taxon>Streptophyta</taxon>
        <taxon>Embryophyta</taxon>
        <taxon>Tracheophyta</taxon>
        <taxon>Spermatophyta</taxon>
        <taxon>Magnoliopsida</taxon>
        <taxon>eudicotyledons</taxon>
        <taxon>Gunneridae</taxon>
        <taxon>Pentapetalae</taxon>
        <taxon>rosids</taxon>
        <taxon>fabids</taxon>
        <taxon>Fabales</taxon>
        <taxon>Fabaceae</taxon>
        <taxon>Papilionoideae</taxon>
        <taxon>50 kb inversion clade</taxon>
        <taxon>NPAAA clade</taxon>
        <taxon>indigoferoid/millettioid clade</taxon>
        <taxon>Phaseoleae</taxon>
        <taxon>Vigna</taxon>
    </lineage>
</organism>
<dbReference type="SUPFAM" id="SSF56112">
    <property type="entry name" value="Protein kinase-like (PK-like)"/>
    <property type="match status" value="1"/>
</dbReference>
<feature type="compositionally biased region" description="Low complexity" evidence="10">
    <location>
        <begin position="86"/>
        <end position="120"/>
    </location>
</feature>
<name>A0A4D6MK93_VIGUN</name>
<dbReference type="GO" id="GO:0015918">
    <property type="term" value="P:sterol transport"/>
    <property type="evidence" value="ECO:0007669"/>
    <property type="project" value="TreeGrafter"/>
</dbReference>
<feature type="transmembrane region" description="Helical" evidence="11">
    <location>
        <begin position="870"/>
        <end position="894"/>
    </location>
</feature>